<dbReference type="PROSITE" id="PS00211">
    <property type="entry name" value="ABC_TRANSPORTER_1"/>
    <property type="match status" value="1"/>
</dbReference>
<evidence type="ECO:0000256" key="6">
    <source>
        <dbReference type="ARBA" id="ARBA00023136"/>
    </source>
</evidence>
<dbReference type="Proteomes" id="UP000032266">
    <property type="component" value="Chromosome"/>
</dbReference>
<keyword evidence="2" id="KW-0547">Nucleotide-binding</keyword>
<evidence type="ECO:0000256" key="3">
    <source>
        <dbReference type="ARBA" id="ARBA00022748"/>
    </source>
</evidence>
<keyword evidence="6" id="KW-0472">Membrane</keyword>
<dbReference type="PANTHER" id="PTHR43499">
    <property type="entry name" value="ABC TRANSPORTER I FAMILY MEMBER 1"/>
    <property type="match status" value="1"/>
</dbReference>
<organism evidence="8 9">
    <name type="scientific">Gynuella sunshinyii YC6258</name>
    <dbReference type="NCBI Taxonomy" id="1445510"/>
    <lineage>
        <taxon>Bacteria</taxon>
        <taxon>Pseudomonadati</taxon>
        <taxon>Pseudomonadota</taxon>
        <taxon>Gammaproteobacteria</taxon>
        <taxon>Oceanospirillales</taxon>
        <taxon>Saccharospirillaceae</taxon>
        <taxon>Gynuella</taxon>
    </lineage>
</organism>
<dbReference type="NCBIfam" id="NF010061">
    <property type="entry name" value="PRK13538.1"/>
    <property type="match status" value="1"/>
</dbReference>
<evidence type="ECO:0000259" key="7">
    <source>
        <dbReference type="SMART" id="SM00382"/>
    </source>
</evidence>
<dbReference type="InterPro" id="IPR005895">
    <property type="entry name" value="ABC_transptr_haem_export_CcmA"/>
</dbReference>
<keyword evidence="4" id="KW-0067">ATP-binding</keyword>
<dbReference type="AlphaFoldDB" id="A0A0C5VR61"/>
<dbReference type="Gene3D" id="3.40.50.300">
    <property type="entry name" value="P-loop containing nucleotide triphosphate hydrolases"/>
    <property type="match status" value="1"/>
</dbReference>
<dbReference type="PANTHER" id="PTHR43499:SF1">
    <property type="entry name" value="ABC TRANSPORTER I FAMILY MEMBER 1"/>
    <property type="match status" value="1"/>
</dbReference>
<protein>
    <submittedName>
        <fullName evidence="8">ABC-type transport system involved in cytochrome c biogenesis, ATPase component</fullName>
    </submittedName>
</protein>
<dbReference type="PRINTS" id="PR00364">
    <property type="entry name" value="DISEASERSIST"/>
</dbReference>
<dbReference type="InterPro" id="IPR003593">
    <property type="entry name" value="AAA+_ATPase"/>
</dbReference>
<keyword evidence="1" id="KW-0813">Transport</keyword>
<dbReference type="InterPro" id="IPR003439">
    <property type="entry name" value="ABC_transporter-like_ATP-bd"/>
</dbReference>
<dbReference type="NCBIfam" id="TIGR01189">
    <property type="entry name" value="ccmA"/>
    <property type="match status" value="1"/>
</dbReference>
<dbReference type="SMART" id="SM00382">
    <property type="entry name" value="AAA"/>
    <property type="match status" value="1"/>
</dbReference>
<gene>
    <name evidence="8" type="ORF">YC6258_04694</name>
</gene>
<dbReference type="SUPFAM" id="SSF52540">
    <property type="entry name" value="P-loop containing nucleoside triphosphate hydrolases"/>
    <property type="match status" value="1"/>
</dbReference>
<dbReference type="InterPro" id="IPR027417">
    <property type="entry name" value="P-loop_NTPase"/>
</dbReference>
<dbReference type="EMBL" id="CP007142">
    <property type="protein sequence ID" value="AJQ96726.1"/>
    <property type="molecule type" value="Genomic_DNA"/>
</dbReference>
<dbReference type="GO" id="GO:0017004">
    <property type="term" value="P:cytochrome complex assembly"/>
    <property type="evidence" value="ECO:0007669"/>
    <property type="project" value="UniProtKB-KW"/>
</dbReference>
<dbReference type="STRING" id="1445510.YC6258_04694"/>
<dbReference type="GO" id="GO:0005524">
    <property type="term" value="F:ATP binding"/>
    <property type="evidence" value="ECO:0007669"/>
    <property type="project" value="UniProtKB-KW"/>
</dbReference>
<dbReference type="KEGG" id="gsn:YC6258_04694"/>
<sequence length="192" mass="21309">MFKNLVVTLNSHQVMQVKGANGSGKTTLLRKLVGLSDVVEGDVEWYEPVGSKRELDAGKFLYLGHRPGVTNVSTALENLRFSVSLKAHLSLPEARYLEALDKVGLKGFEDVPAHSLSAGQQRRIALARLYLLDDAVPLWVLDEPFTALDLDGVDKLEQHIASHSERGGSVILTTHHRLDMEQLSVLDLEQYR</sequence>
<evidence type="ECO:0000313" key="9">
    <source>
        <dbReference type="Proteomes" id="UP000032266"/>
    </source>
</evidence>
<dbReference type="HOGENOM" id="CLU_000604_1_2_6"/>
<evidence type="ECO:0000256" key="1">
    <source>
        <dbReference type="ARBA" id="ARBA00022448"/>
    </source>
</evidence>
<dbReference type="GO" id="GO:0022857">
    <property type="term" value="F:transmembrane transporter activity"/>
    <property type="evidence" value="ECO:0007669"/>
    <property type="project" value="InterPro"/>
</dbReference>
<evidence type="ECO:0000256" key="4">
    <source>
        <dbReference type="ARBA" id="ARBA00022840"/>
    </source>
</evidence>
<keyword evidence="9" id="KW-1185">Reference proteome</keyword>
<dbReference type="GO" id="GO:0016887">
    <property type="term" value="F:ATP hydrolysis activity"/>
    <property type="evidence" value="ECO:0007669"/>
    <property type="project" value="InterPro"/>
</dbReference>
<dbReference type="Pfam" id="PF00005">
    <property type="entry name" value="ABC_tran"/>
    <property type="match status" value="1"/>
</dbReference>
<dbReference type="PATRIC" id="fig|1445510.3.peg.4657"/>
<accession>A0A0C5VR61</accession>
<evidence type="ECO:0000256" key="2">
    <source>
        <dbReference type="ARBA" id="ARBA00022741"/>
    </source>
</evidence>
<dbReference type="InterPro" id="IPR017871">
    <property type="entry name" value="ABC_transporter-like_CS"/>
</dbReference>
<keyword evidence="5" id="KW-1278">Translocase</keyword>
<evidence type="ECO:0000256" key="5">
    <source>
        <dbReference type="ARBA" id="ARBA00022967"/>
    </source>
</evidence>
<name>A0A0C5VR61_9GAMM</name>
<feature type="domain" description="AAA+ ATPase" evidence="7">
    <location>
        <begin position="11"/>
        <end position="192"/>
    </location>
</feature>
<evidence type="ECO:0000313" key="8">
    <source>
        <dbReference type="EMBL" id="AJQ96726.1"/>
    </source>
</evidence>
<keyword evidence="3" id="KW-0201">Cytochrome c-type biogenesis</keyword>
<dbReference type="RefSeq" id="WP_245626974.1">
    <property type="nucleotide sequence ID" value="NZ_CP007142.1"/>
</dbReference>
<reference evidence="8 9" key="1">
    <citation type="submission" date="2014-01" db="EMBL/GenBank/DDBJ databases">
        <title>Full genme sequencing of cellulolytic bacterium Gynuella sunshinyii YC6258T gen. nov., sp. nov.</title>
        <authorList>
            <person name="Khan H."/>
            <person name="Chung E.J."/>
            <person name="Chung Y.R."/>
        </authorList>
    </citation>
    <scope>NUCLEOTIDE SEQUENCE [LARGE SCALE GENOMIC DNA]</scope>
    <source>
        <strain evidence="8 9">YC6258</strain>
    </source>
</reference>
<proteinExistence type="predicted"/>